<dbReference type="PANTHER" id="PTHR33990">
    <property type="entry name" value="PROTEIN YJDN-RELATED"/>
    <property type="match status" value="1"/>
</dbReference>
<evidence type="ECO:0000259" key="1">
    <source>
        <dbReference type="Pfam" id="PF00903"/>
    </source>
</evidence>
<protein>
    <submittedName>
        <fullName evidence="2">PhnB protein</fullName>
    </submittedName>
</protein>
<evidence type="ECO:0000313" key="2">
    <source>
        <dbReference type="EMBL" id="SDS20148.1"/>
    </source>
</evidence>
<name>A0A1H1Q9E4_9MICO</name>
<dbReference type="PANTHER" id="PTHR33990:SF1">
    <property type="entry name" value="PROTEIN YJDN"/>
    <property type="match status" value="1"/>
</dbReference>
<dbReference type="Gene3D" id="3.10.180.10">
    <property type="entry name" value="2,3-Dihydroxybiphenyl 1,2-Dioxygenase, domain 1"/>
    <property type="match status" value="1"/>
</dbReference>
<organism evidence="2 3">
    <name type="scientific">Microbacterium paraoxydans</name>
    <dbReference type="NCBI Taxonomy" id="199592"/>
    <lineage>
        <taxon>Bacteria</taxon>
        <taxon>Bacillati</taxon>
        <taxon>Actinomycetota</taxon>
        <taxon>Actinomycetes</taxon>
        <taxon>Micrococcales</taxon>
        <taxon>Microbacteriaceae</taxon>
        <taxon>Microbacterium</taxon>
    </lineage>
</organism>
<dbReference type="Proteomes" id="UP000182126">
    <property type="component" value="Chromosome I"/>
</dbReference>
<dbReference type="InterPro" id="IPR029068">
    <property type="entry name" value="Glyas_Bleomycin-R_OHBP_Dase"/>
</dbReference>
<dbReference type="Pfam" id="PF00903">
    <property type="entry name" value="Glyoxalase"/>
    <property type="match status" value="1"/>
</dbReference>
<dbReference type="EMBL" id="LT629770">
    <property type="protein sequence ID" value="SDS20148.1"/>
    <property type="molecule type" value="Genomic_DNA"/>
</dbReference>
<reference evidence="2 3" key="1">
    <citation type="submission" date="2016-10" db="EMBL/GenBank/DDBJ databases">
        <authorList>
            <person name="de Groot N.N."/>
        </authorList>
    </citation>
    <scope>NUCLEOTIDE SEQUENCE [LARGE SCALE GENOMIC DNA]</scope>
    <source>
        <strain evidence="2 3">DSM 15019</strain>
    </source>
</reference>
<gene>
    <name evidence="2" type="ORF">SAMN04489809_1317</name>
</gene>
<accession>A0A1H1Q9E4</accession>
<dbReference type="SUPFAM" id="SSF54593">
    <property type="entry name" value="Glyoxalase/Bleomycin resistance protein/Dihydroxybiphenyl dioxygenase"/>
    <property type="match status" value="1"/>
</dbReference>
<evidence type="ECO:0000313" key="3">
    <source>
        <dbReference type="Proteomes" id="UP000182126"/>
    </source>
</evidence>
<dbReference type="eggNOG" id="COG2764">
    <property type="taxonomic scope" value="Bacteria"/>
</dbReference>
<sequence>MVTGATADYARGMSGLIPYLLFPGNAAEALGHYRDVFGGELQLMDYASAGRHDGPGEAVAHGQLSGLVELAGADAGADDDAVQMSGMFLSLLGTAAPGTLTRWYDRLASGGRVIDPLQQRPWGDVDGTLVDRYGVRWLIGFHPED</sequence>
<proteinExistence type="predicted"/>
<feature type="domain" description="Glyoxalase/fosfomycin resistance/dioxygenase" evidence="1">
    <location>
        <begin position="19"/>
        <end position="137"/>
    </location>
</feature>
<dbReference type="AlphaFoldDB" id="A0A1H1Q9E4"/>
<dbReference type="InterPro" id="IPR004360">
    <property type="entry name" value="Glyas_Fos-R_dOase_dom"/>
</dbReference>